<dbReference type="STRING" id="341036.SAMN05660649_00479"/>
<keyword evidence="4" id="KW-1185">Reference proteome</keyword>
<sequence length="75" mass="8238">MEKAINAHMPGLVARVVVNEGEKVARGQEVAVINCMKNELSVLSPYDGVVKKILVAEWDEMEVDSPMVILEVEGE</sequence>
<dbReference type="PANTHER" id="PTHR45266:SF3">
    <property type="entry name" value="OXALOACETATE DECARBOXYLASE ALPHA CHAIN"/>
    <property type="match status" value="1"/>
</dbReference>
<dbReference type="InterPro" id="IPR000089">
    <property type="entry name" value="Biotin_lipoyl"/>
</dbReference>
<dbReference type="AlphaFoldDB" id="A0A1I2NCA6"/>
<dbReference type="CDD" id="cd06850">
    <property type="entry name" value="biotinyl_domain"/>
    <property type="match status" value="1"/>
</dbReference>
<evidence type="ECO:0000259" key="2">
    <source>
        <dbReference type="PROSITE" id="PS50968"/>
    </source>
</evidence>
<name>A0A1I2NCA6_9FIRM</name>
<dbReference type="SUPFAM" id="SSF51230">
    <property type="entry name" value="Single hybrid motif"/>
    <property type="match status" value="1"/>
</dbReference>
<gene>
    <name evidence="3" type="ORF">SAMN05660649_00479</name>
</gene>
<protein>
    <submittedName>
        <fullName evidence="3">Biotin-requiring enzyme</fullName>
    </submittedName>
</protein>
<evidence type="ECO:0000256" key="1">
    <source>
        <dbReference type="ARBA" id="ARBA00023267"/>
    </source>
</evidence>
<evidence type="ECO:0000313" key="3">
    <source>
        <dbReference type="EMBL" id="SFG01514.1"/>
    </source>
</evidence>
<feature type="domain" description="Lipoyl-binding" evidence="2">
    <location>
        <begin position="1"/>
        <end position="71"/>
    </location>
</feature>
<dbReference type="OrthoDB" id="9769961at2"/>
<proteinExistence type="predicted"/>
<dbReference type="Proteomes" id="UP000199337">
    <property type="component" value="Unassembled WGS sequence"/>
</dbReference>
<organism evidence="3 4">
    <name type="scientific">Desulfotruncus arcticus DSM 17038</name>
    <dbReference type="NCBI Taxonomy" id="1121424"/>
    <lineage>
        <taxon>Bacteria</taxon>
        <taxon>Bacillati</taxon>
        <taxon>Bacillota</taxon>
        <taxon>Clostridia</taxon>
        <taxon>Eubacteriales</taxon>
        <taxon>Desulfallaceae</taxon>
        <taxon>Desulfotruncus</taxon>
    </lineage>
</organism>
<keyword evidence="1" id="KW-0092">Biotin</keyword>
<dbReference type="RefSeq" id="WP_092468313.1">
    <property type="nucleotide sequence ID" value="NZ_FOOX01000001.1"/>
</dbReference>
<accession>A0A1I2NCA6</accession>
<dbReference type="EMBL" id="FOOX01000001">
    <property type="protein sequence ID" value="SFG01514.1"/>
    <property type="molecule type" value="Genomic_DNA"/>
</dbReference>
<dbReference type="Pfam" id="PF00364">
    <property type="entry name" value="Biotin_lipoyl"/>
    <property type="match status" value="1"/>
</dbReference>
<reference evidence="4" key="1">
    <citation type="submission" date="2016-10" db="EMBL/GenBank/DDBJ databases">
        <authorList>
            <person name="Varghese N."/>
            <person name="Submissions S."/>
        </authorList>
    </citation>
    <scope>NUCLEOTIDE SEQUENCE [LARGE SCALE GENOMIC DNA]</scope>
    <source>
        <strain evidence="4">DSM 17038</strain>
    </source>
</reference>
<evidence type="ECO:0000313" key="4">
    <source>
        <dbReference type="Proteomes" id="UP000199337"/>
    </source>
</evidence>
<dbReference type="PANTHER" id="PTHR45266">
    <property type="entry name" value="OXALOACETATE DECARBOXYLASE ALPHA CHAIN"/>
    <property type="match status" value="1"/>
</dbReference>
<dbReference type="PROSITE" id="PS50968">
    <property type="entry name" value="BIOTINYL_LIPOYL"/>
    <property type="match status" value="1"/>
</dbReference>
<dbReference type="InterPro" id="IPR050709">
    <property type="entry name" value="Biotin_Carboxyl_Carrier/Decarb"/>
</dbReference>
<dbReference type="InterPro" id="IPR011053">
    <property type="entry name" value="Single_hybrid_motif"/>
</dbReference>
<dbReference type="Gene3D" id="2.40.50.100">
    <property type="match status" value="1"/>
</dbReference>